<comment type="similarity">
    <text evidence="1">Belongs to the universal ribosomal protein uS13 family.</text>
</comment>
<dbReference type="NCBIfam" id="TIGR03631">
    <property type="entry name" value="uS13_bact"/>
    <property type="match status" value="1"/>
</dbReference>
<reference evidence="7" key="1">
    <citation type="submission" date="2010-07" db="EMBL/GenBank/DDBJ databases">
        <authorList>
            <consortium name="CONSOLIDER consortium CSD2007-00005"/>
            <person name="Guazzaroni M.-E."/>
            <person name="Richter M."/>
            <person name="Garcia-Salamanca A."/>
            <person name="Yarza P."/>
            <person name="Ferrer M."/>
        </authorList>
    </citation>
    <scope>NUCLEOTIDE SEQUENCE</scope>
</reference>
<organism evidence="7">
    <name type="scientific">sediment metagenome</name>
    <dbReference type="NCBI Taxonomy" id="749907"/>
    <lineage>
        <taxon>unclassified sequences</taxon>
        <taxon>metagenomes</taxon>
        <taxon>ecological metagenomes</taxon>
    </lineage>
</organism>
<accession>D9PK65</accession>
<dbReference type="Gene3D" id="1.10.8.50">
    <property type="match status" value="1"/>
</dbReference>
<dbReference type="InterPro" id="IPR027437">
    <property type="entry name" value="Rbsml_uS13_C"/>
</dbReference>
<name>D9PK65_9ZZZZ</name>
<comment type="caution">
    <text evidence="7">The sequence shown here is derived from an EMBL/GenBank/DDBJ whole genome shotgun (WGS) entry which is preliminary data.</text>
</comment>
<reference evidence="7" key="2">
    <citation type="journal article" date="2011" name="Microb. Ecol.">
        <title>Taxonomic and Functional Metagenomic Profiling of the Microbial Community in the Anoxic Sediment of a Sub-saline Shallow Lake (Laguna de Carrizo, Central Spain).</title>
        <authorList>
            <person name="Ferrer M."/>
            <person name="Guazzaroni M.E."/>
            <person name="Richter M."/>
            <person name="Garcia-Salamanca A."/>
            <person name="Yarza P."/>
            <person name="Suarez-Suarez A."/>
            <person name="Solano J."/>
            <person name="Alcaide M."/>
            <person name="van Dillewijn P."/>
            <person name="Molina-Henares M.A."/>
            <person name="Lopez-Cortes N."/>
            <person name="Al-Ramahi Y."/>
            <person name="Guerrero C."/>
            <person name="Acosta A."/>
            <person name="de Eugenio L.I."/>
            <person name="Martinez V."/>
            <person name="Marques S."/>
            <person name="Rojo F."/>
            <person name="Santero E."/>
            <person name="Genilloud O."/>
            <person name="Perez-Perez J."/>
            <person name="Rossello-Mora R."/>
            <person name="Ramos J.L."/>
        </authorList>
    </citation>
    <scope>NUCLEOTIDE SEQUENCE</scope>
</reference>
<proteinExistence type="inferred from homology"/>
<dbReference type="GO" id="GO:0005829">
    <property type="term" value="C:cytosol"/>
    <property type="evidence" value="ECO:0007669"/>
    <property type="project" value="TreeGrafter"/>
</dbReference>
<dbReference type="InterPro" id="IPR018269">
    <property type="entry name" value="Ribosomal_uS13_CS"/>
</dbReference>
<dbReference type="InterPro" id="IPR019980">
    <property type="entry name" value="Ribosomal_uS13_bac-type"/>
</dbReference>
<sequence>MRISGITLPNDKRIEIALTAIYGIGRSKAHTILKEAEIDFHLKTKDINEKQEAAIKKVIDGMTIEGDLKRQKSSDIKRLIDIVSYRGIRHTKKLPLRGQTTKTNSRTVRGGGRKTMGSGKLKVTKK</sequence>
<evidence type="ECO:0000256" key="5">
    <source>
        <dbReference type="ARBA" id="ARBA00023274"/>
    </source>
</evidence>
<dbReference type="PROSITE" id="PS50159">
    <property type="entry name" value="RIBOSOMAL_S13_2"/>
    <property type="match status" value="1"/>
</dbReference>
<dbReference type="PROSITE" id="PS00646">
    <property type="entry name" value="RIBOSOMAL_S13_1"/>
    <property type="match status" value="1"/>
</dbReference>
<dbReference type="Pfam" id="PF00416">
    <property type="entry name" value="Ribosomal_S13"/>
    <property type="match status" value="1"/>
</dbReference>
<dbReference type="InterPro" id="IPR010979">
    <property type="entry name" value="Ribosomal_uS13-like_H2TH"/>
</dbReference>
<dbReference type="InterPro" id="IPR001892">
    <property type="entry name" value="Ribosomal_uS13"/>
</dbReference>
<evidence type="ECO:0000256" key="4">
    <source>
        <dbReference type="ARBA" id="ARBA00022980"/>
    </source>
</evidence>
<dbReference type="AlphaFoldDB" id="D9PK65"/>
<protein>
    <submittedName>
        <fullName evidence="7">30S ribosomal protein S13</fullName>
    </submittedName>
</protein>
<dbReference type="Gene3D" id="4.10.910.10">
    <property type="entry name" value="30s ribosomal protein s13, domain 2"/>
    <property type="match status" value="1"/>
</dbReference>
<evidence type="ECO:0000256" key="6">
    <source>
        <dbReference type="SAM" id="MobiDB-lite"/>
    </source>
</evidence>
<dbReference type="GO" id="GO:0015935">
    <property type="term" value="C:small ribosomal subunit"/>
    <property type="evidence" value="ECO:0007669"/>
    <property type="project" value="TreeGrafter"/>
</dbReference>
<dbReference type="HAMAP" id="MF_01315">
    <property type="entry name" value="Ribosomal_uS13"/>
    <property type="match status" value="1"/>
</dbReference>
<evidence type="ECO:0000313" key="7">
    <source>
        <dbReference type="EMBL" id="EFK96062.1"/>
    </source>
</evidence>
<feature type="compositionally biased region" description="Polar residues" evidence="6">
    <location>
        <begin position="98"/>
        <end position="107"/>
    </location>
</feature>
<dbReference type="GO" id="GO:0003735">
    <property type="term" value="F:structural constituent of ribosome"/>
    <property type="evidence" value="ECO:0007669"/>
    <property type="project" value="InterPro"/>
</dbReference>
<dbReference type="GO" id="GO:0019843">
    <property type="term" value="F:rRNA binding"/>
    <property type="evidence" value="ECO:0007669"/>
    <property type="project" value="UniProtKB-KW"/>
</dbReference>
<keyword evidence="3" id="KW-0694">RNA-binding</keyword>
<dbReference type="GO" id="GO:0006412">
    <property type="term" value="P:translation"/>
    <property type="evidence" value="ECO:0007669"/>
    <property type="project" value="InterPro"/>
</dbReference>
<dbReference type="EMBL" id="ADZX01000582">
    <property type="protein sequence ID" value="EFK96062.1"/>
    <property type="molecule type" value="Genomic_DNA"/>
</dbReference>
<dbReference type="SUPFAM" id="SSF46946">
    <property type="entry name" value="S13-like H2TH domain"/>
    <property type="match status" value="1"/>
</dbReference>
<feature type="region of interest" description="Disordered" evidence="6">
    <location>
        <begin position="93"/>
        <end position="126"/>
    </location>
</feature>
<evidence type="ECO:0000256" key="1">
    <source>
        <dbReference type="ARBA" id="ARBA00008080"/>
    </source>
</evidence>
<evidence type="ECO:0000256" key="2">
    <source>
        <dbReference type="ARBA" id="ARBA00022730"/>
    </source>
</evidence>
<dbReference type="PANTHER" id="PTHR10871">
    <property type="entry name" value="30S RIBOSOMAL PROTEIN S13/40S RIBOSOMAL PROTEIN S18"/>
    <property type="match status" value="1"/>
</dbReference>
<gene>
    <name evidence="7" type="primary">rpsM</name>
    <name evidence="7" type="ORF">LDC_1930</name>
</gene>
<keyword evidence="2" id="KW-0699">rRNA-binding</keyword>
<keyword evidence="4 7" id="KW-0689">Ribosomal protein</keyword>
<dbReference type="PANTHER" id="PTHR10871:SF1">
    <property type="entry name" value="SMALL RIBOSOMAL SUBUNIT PROTEIN US13M"/>
    <property type="match status" value="1"/>
</dbReference>
<evidence type="ECO:0000256" key="3">
    <source>
        <dbReference type="ARBA" id="ARBA00022884"/>
    </source>
</evidence>
<keyword evidence="5" id="KW-0687">Ribonucleoprotein</keyword>
<dbReference type="FunFam" id="1.10.8.50:FF:000001">
    <property type="entry name" value="30S ribosomal protein S13"/>
    <property type="match status" value="1"/>
</dbReference>
<dbReference type="PIRSF" id="PIRSF002134">
    <property type="entry name" value="Ribosomal_S13"/>
    <property type="match status" value="1"/>
</dbReference>